<name>A0A7Y2H2Q4_UNCEI</name>
<protein>
    <submittedName>
        <fullName evidence="1">Uncharacterized protein</fullName>
    </submittedName>
</protein>
<evidence type="ECO:0000313" key="1">
    <source>
        <dbReference type="EMBL" id="NNF06967.1"/>
    </source>
</evidence>
<dbReference type="InterPro" id="IPR023214">
    <property type="entry name" value="HAD_sf"/>
</dbReference>
<sequence>MADFGPNSLVLLAWEGVLWQRGRVDLNAKELLTFFESNQASVAILAPDSPLGPKSHAAEAWRAGMPLSSADFLTPSSLMSGYLGARFRGRAFLVLGWPELQRDLLRSGLQLCSETTDSPVLVLGTGPVLETEEQRAAQFLTQGSPMVIQRYGQPHVRTFAGEDEAQLRHRLIELRPKSAVVPNLLTNVLGATFGAHSSSVVFVARGTTEERELAAAASLSSMWLSLPQSAEGPVDLRDFLDRQSSLESRMVAAWNRAGESEERYF</sequence>
<evidence type="ECO:0000313" key="2">
    <source>
        <dbReference type="Proteomes" id="UP000547674"/>
    </source>
</evidence>
<comment type="caution">
    <text evidence="1">The sequence shown here is derived from an EMBL/GenBank/DDBJ whole genome shotgun (WGS) entry which is preliminary data.</text>
</comment>
<reference evidence="1 2" key="1">
    <citation type="submission" date="2020-03" db="EMBL/GenBank/DDBJ databases">
        <title>Metabolic flexibility allows generalist bacteria to become dominant in a frequently disturbed ecosystem.</title>
        <authorList>
            <person name="Chen Y.-J."/>
            <person name="Leung P.M."/>
            <person name="Bay S.K."/>
            <person name="Hugenholtz P."/>
            <person name="Kessler A.J."/>
            <person name="Shelley G."/>
            <person name="Waite D.W."/>
            <person name="Cook P.L."/>
            <person name="Greening C."/>
        </authorList>
    </citation>
    <scope>NUCLEOTIDE SEQUENCE [LARGE SCALE GENOMIC DNA]</scope>
    <source>
        <strain evidence="1">SS_bin_28</strain>
    </source>
</reference>
<dbReference type="InterPro" id="IPR006357">
    <property type="entry name" value="HAD-SF_hydro_IIA"/>
</dbReference>
<dbReference type="EMBL" id="JABDJR010000373">
    <property type="protein sequence ID" value="NNF06967.1"/>
    <property type="molecule type" value="Genomic_DNA"/>
</dbReference>
<accession>A0A7Y2H2Q4</accession>
<dbReference type="Proteomes" id="UP000547674">
    <property type="component" value="Unassembled WGS sequence"/>
</dbReference>
<gene>
    <name evidence="1" type="ORF">HKN21_09420</name>
</gene>
<dbReference type="AlphaFoldDB" id="A0A7Y2H2Q4"/>
<organism evidence="1 2">
    <name type="scientific">Eiseniibacteriota bacterium</name>
    <dbReference type="NCBI Taxonomy" id="2212470"/>
    <lineage>
        <taxon>Bacteria</taxon>
        <taxon>Candidatus Eiseniibacteriota</taxon>
    </lineage>
</organism>
<dbReference type="Gene3D" id="3.40.50.1000">
    <property type="entry name" value="HAD superfamily/HAD-like"/>
    <property type="match status" value="2"/>
</dbReference>
<proteinExistence type="predicted"/>
<dbReference type="Pfam" id="PF13344">
    <property type="entry name" value="Hydrolase_6"/>
    <property type="match status" value="1"/>
</dbReference>